<dbReference type="PROSITE" id="PS50109">
    <property type="entry name" value="HIS_KIN"/>
    <property type="match status" value="1"/>
</dbReference>
<evidence type="ECO:0000256" key="3">
    <source>
        <dbReference type="ARBA" id="ARBA00022553"/>
    </source>
</evidence>
<keyword evidence="6" id="KW-0812">Transmembrane</keyword>
<dbReference type="InterPro" id="IPR003594">
    <property type="entry name" value="HATPase_dom"/>
</dbReference>
<gene>
    <name evidence="10" type="ORF">SAMN05421508_102130</name>
</gene>
<keyword evidence="5" id="KW-0418">Kinase</keyword>
<dbReference type="Pfam" id="PF02518">
    <property type="entry name" value="HATPase_c"/>
    <property type="match status" value="1"/>
</dbReference>
<protein>
    <recommendedName>
        <fullName evidence="2">histidine kinase</fullName>
        <ecNumber evidence="2">2.7.13.3</ecNumber>
    </recommendedName>
</protein>
<feature type="transmembrane region" description="Helical" evidence="6">
    <location>
        <begin position="300"/>
        <end position="322"/>
    </location>
</feature>
<proteinExistence type="predicted"/>
<keyword evidence="11" id="KW-1185">Reference proteome</keyword>
<dbReference type="Gene3D" id="3.30.565.10">
    <property type="entry name" value="Histidine kinase-like ATPase, C-terminal domain"/>
    <property type="match status" value="1"/>
</dbReference>
<dbReference type="SMART" id="SM00388">
    <property type="entry name" value="HisKA"/>
    <property type="match status" value="1"/>
</dbReference>
<dbReference type="SMART" id="SM00091">
    <property type="entry name" value="PAS"/>
    <property type="match status" value="1"/>
</dbReference>
<keyword evidence="3" id="KW-0597">Phosphoprotein</keyword>
<dbReference type="InterPro" id="IPR052162">
    <property type="entry name" value="Sensor_kinase/Photoreceptor"/>
</dbReference>
<comment type="catalytic activity">
    <reaction evidence="1">
        <text>ATP + protein L-histidine = ADP + protein N-phospho-L-histidine.</text>
        <dbReference type="EC" id="2.7.13.3"/>
    </reaction>
</comment>
<dbReference type="SUPFAM" id="SSF55785">
    <property type="entry name" value="PYP-like sensor domain (PAS domain)"/>
    <property type="match status" value="1"/>
</dbReference>
<dbReference type="Gene3D" id="3.30.450.20">
    <property type="entry name" value="PAS domain"/>
    <property type="match status" value="2"/>
</dbReference>
<evidence type="ECO:0000256" key="5">
    <source>
        <dbReference type="ARBA" id="ARBA00022777"/>
    </source>
</evidence>
<dbReference type="RefSeq" id="WP_097277908.1">
    <property type="nucleotide sequence ID" value="NZ_OCNJ01000002.1"/>
</dbReference>
<dbReference type="AlphaFoldDB" id="A0A286G8I9"/>
<keyword evidence="6" id="KW-1133">Transmembrane helix</keyword>
<feature type="transmembrane region" description="Helical" evidence="6">
    <location>
        <begin position="14"/>
        <end position="36"/>
    </location>
</feature>
<dbReference type="PANTHER" id="PTHR43304">
    <property type="entry name" value="PHYTOCHROME-LIKE PROTEIN CPH1"/>
    <property type="match status" value="1"/>
</dbReference>
<evidence type="ECO:0000259" key="7">
    <source>
        <dbReference type="PROSITE" id="PS50109"/>
    </source>
</evidence>
<dbReference type="EC" id="2.7.13.3" evidence="2"/>
<dbReference type="GO" id="GO:0006355">
    <property type="term" value="P:regulation of DNA-templated transcription"/>
    <property type="evidence" value="ECO:0007669"/>
    <property type="project" value="InterPro"/>
</dbReference>
<dbReference type="CDD" id="cd00130">
    <property type="entry name" value="PAS"/>
    <property type="match status" value="1"/>
</dbReference>
<evidence type="ECO:0000313" key="10">
    <source>
        <dbReference type="EMBL" id="SOD91831.1"/>
    </source>
</evidence>
<dbReference type="InterPro" id="IPR005467">
    <property type="entry name" value="His_kinase_dom"/>
</dbReference>
<evidence type="ECO:0000259" key="8">
    <source>
        <dbReference type="PROSITE" id="PS50112"/>
    </source>
</evidence>
<dbReference type="OrthoDB" id="7320128at2"/>
<dbReference type="InterPro" id="IPR013767">
    <property type="entry name" value="PAS_fold"/>
</dbReference>
<dbReference type="Pfam" id="PF00989">
    <property type="entry name" value="PAS"/>
    <property type="match status" value="1"/>
</dbReference>
<dbReference type="PROSITE" id="PS50112">
    <property type="entry name" value="PAS"/>
    <property type="match status" value="1"/>
</dbReference>
<dbReference type="InterPro" id="IPR004358">
    <property type="entry name" value="Sig_transdc_His_kin-like_C"/>
</dbReference>
<dbReference type="Pfam" id="PF00512">
    <property type="entry name" value="HisKA"/>
    <property type="match status" value="1"/>
</dbReference>
<dbReference type="InterPro" id="IPR036890">
    <property type="entry name" value="HATPase_C_sf"/>
</dbReference>
<evidence type="ECO:0000259" key="9">
    <source>
        <dbReference type="PROSITE" id="PS50113"/>
    </source>
</evidence>
<feature type="domain" description="Histidine kinase" evidence="7">
    <location>
        <begin position="485"/>
        <end position="700"/>
    </location>
</feature>
<feature type="domain" description="PAC" evidence="9">
    <location>
        <begin position="409"/>
        <end position="467"/>
    </location>
</feature>
<evidence type="ECO:0000256" key="2">
    <source>
        <dbReference type="ARBA" id="ARBA00012438"/>
    </source>
</evidence>
<feature type="domain" description="PAS" evidence="8">
    <location>
        <begin position="335"/>
        <end position="392"/>
    </location>
</feature>
<dbReference type="EMBL" id="OCNJ01000002">
    <property type="protein sequence ID" value="SOD91831.1"/>
    <property type="molecule type" value="Genomic_DNA"/>
</dbReference>
<dbReference type="Gene3D" id="1.10.287.130">
    <property type="match status" value="1"/>
</dbReference>
<dbReference type="CDD" id="cd00082">
    <property type="entry name" value="HisKA"/>
    <property type="match status" value="1"/>
</dbReference>
<dbReference type="SUPFAM" id="SSF47384">
    <property type="entry name" value="Homodimeric domain of signal transducing histidine kinase"/>
    <property type="match status" value="1"/>
</dbReference>
<dbReference type="SMART" id="SM00387">
    <property type="entry name" value="HATPase_c"/>
    <property type="match status" value="1"/>
</dbReference>
<evidence type="ECO:0000256" key="6">
    <source>
        <dbReference type="SAM" id="Phobius"/>
    </source>
</evidence>
<dbReference type="SUPFAM" id="SSF55874">
    <property type="entry name" value="ATPase domain of HSP90 chaperone/DNA topoisomerase II/histidine kinase"/>
    <property type="match status" value="1"/>
</dbReference>
<name>A0A286G8I9_9PROT</name>
<dbReference type="FunFam" id="3.30.565.10:FF:000006">
    <property type="entry name" value="Sensor histidine kinase WalK"/>
    <property type="match status" value="1"/>
</dbReference>
<dbReference type="InterPro" id="IPR035965">
    <property type="entry name" value="PAS-like_dom_sf"/>
</dbReference>
<reference evidence="10 11" key="1">
    <citation type="submission" date="2017-09" db="EMBL/GenBank/DDBJ databases">
        <authorList>
            <person name="Ehlers B."/>
            <person name="Leendertz F.H."/>
        </authorList>
    </citation>
    <scope>NUCLEOTIDE SEQUENCE [LARGE SCALE GENOMIC DNA]</scope>
    <source>
        <strain evidence="10 11">USBA 140</strain>
    </source>
</reference>
<dbReference type="PANTHER" id="PTHR43304:SF1">
    <property type="entry name" value="PAC DOMAIN-CONTAINING PROTEIN"/>
    <property type="match status" value="1"/>
</dbReference>
<dbReference type="Proteomes" id="UP000219621">
    <property type="component" value="Unassembled WGS sequence"/>
</dbReference>
<keyword evidence="4" id="KW-0808">Transferase</keyword>
<dbReference type="GO" id="GO:0000155">
    <property type="term" value="F:phosphorelay sensor kinase activity"/>
    <property type="evidence" value="ECO:0007669"/>
    <property type="project" value="InterPro"/>
</dbReference>
<evidence type="ECO:0000313" key="11">
    <source>
        <dbReference type="Proteomes" id="UP000219621"/>
    </source>
</evidence>
<dbReference type="NCBIfam" id="TIGR00229">
    <property type="entry name" value="sensory_box"/>
    <property type="match status" value="1"/>
</dbReference>
<dbReference type="InterPro" id="IPR003661">
    <property type="entry name" value="HisK_dim/P_dom"/>
</dbReference>
<evidence type="ECO:0000256" key="1">
    <source>
        <dbReference type="ARBA" id="ARBA00000085"/>
    </source>
</evidence>
<evidence type="ECO:0000256" key="4">
    <source>
        <dbReference type="ARBA" id="ARBA00022679"/>
    </source>
</evidence>
<dbReference type="PRINTS" id="PR00344">
    <property type="entry name" value="BCTRLSENSOR"/>
</dbReference>
<dbReference type="InterPro" id="IPR036097">
    <property type="entry name" value="HisK_dim/P_sf"/>
</dbReference>
<accession>A0A286G8I9</accession>
<keyword evidence="6" id="KW-0472">Membrane</keyword>
<dbReference type="PROSITE" id="PS50113">
    <property type="entry name" value="PAC"/>
    <property type="match status" value="1"/>
</dbReference>
<sequence length="724" mass="78614">MPRRLARTLHSTPAAFLVGGLALTLLIWVIGGGFAWHSRGTELERARAMSRGVAETLAFNAAATLQNIDGALTSLTAEFGANWARYEFERFRATGILRAGMAGAPAVHESVVVDAMGRVLHRNVSPEPDSRAFADWPTFQWHRENRSLSLRLSLHEGGGPATRTPELVASRRLSAPDGRFLGVVLMVLDRGYLEAELHAGRLWRGALVGLYDDAGRVLVGTAPAAELPPLPDVMSARLIGLTGGGQAYGVVGIPRSAADNAGGPDALAAFAPVGSLPLAVGLEVPEAEALERWRDDTIRFSILLVVLTLVLVITALALRGALREISANQRKVEENERRFRSIFNNAGAGIALVGPDGVVAEINEQFARMLQRERREVVGRRLLDLTVPEDVEVSRVNSEGVRTGALPTAQYEKRYCLPDGSAVWVEVTLSPQIDVANRDLSPDGPRGSVVVARDITQRRAAREVIQEKTRALERSNIELEEFAYVASHDLQEPLRTVASYLQLLQRRYGAKLDDDARDYIGFAVAGAHRMSLLIQDLLQYSRVGRMGRPMRPVDLTAAVRQAREALSQAVAESGATLTVPPDLPTVLADEAEITRLFQNLLGNAIKYRRPDRAPDVRVTVEDDGDAWTIAVHDNGIGIATQYYEKVFKIFQRLHGRDEYAGTGVGLSICKKIAERHGGRIWVESEPGAGSVFRVSLPKLETALAAAATAAAEAAETPPLERESA</sequence>
<organism evidence="10 11">
    <name type="scientific">Caenispirillum bisanense</name>
    <dbReference type="NCBI Taxonomy" id="414052"/>
    <lineage>
        <taxon>Bacteria</taxon>
        <taxon>Pseudomonadati</taxon>
        <taxon>Pseudomonadota</taxon>
        <taxon>Alphaproteobacteria</taxon>
        <taxon>Rhodospirillales</taxon>
        <taxon>Novispirillaceae</taxon>
        <taxon>Caenispirillum</taxon>
    </lineage>
</organism>
<dbReference type="InterPro" id="IPR000014">
    <property type="entry name" value="PAS"/>
</dbReference>
<dbReference type="InterPro" id="IPR000700">
    <property type="entry name" value="PAS-assoc_C"/>
</dbReference>
<dbReference type="CDD" id="cd12914">
    <property type="entry name" value="PDC1_DGC_like"/>
    <property type="match status" value="1"/>
</dbReference>